<gene>
    <name evidence="3" type="ORF">KCG48_04990</name>
</gene>
<dbReference type="RefSeq" id="WP_211800247.1">
    <property type="nucleotide sequence ID" value="NZ_JAGSCS010000004.1"/>
</dbReference>
<proteinExistence type="predicted"/>
<dbReference type="Pfam" id="PF05272">
    <property type="entry name" value="VapE-like_dom"/>
    <property type="match status" value="1"/>
</dbReference>
<reference evidence="3" key="1">
    <citation type="submission" date="2021-04" db="EMBL/GenBank/DDBJ databases">
        <title>Proteiniclasticum sedimins sp. nov., an obligate anaerobic bacterium isolated from anaerobic sludge.</title>
        <authorList>
            <person name="Liu J."/>
        </authorList>
    </citation>
    <scope>NUCLEOTIDE SEQUENCE</scope>
    <source>
        <strain evidence="3">BAD-10</strain>
    </source>
</reference>
<name>A0A941HPR0_9CLOT</name>
<dbReference type="PANTHER" id="PTHR34985:SF1">
    <property type="entry name" value="SLR0554 PROTEIN"/>
    <property type="match status" value="1"/>
</dbReference>
<evidence type="ECO:0000256" key="1">
    <source>
        <dbReference type="SAM" id="MobiDB-lite"/>
    </source>
</evidence>
<sequence length="819" mass="94783">MISTDTKPIKVKYDKTLAISTGKSRYETHWKRQEVEWSDLVKKLSDSIRTAETLVEYRKMSKDKQSQIKDIGGFVGGPLKEGRRKAENVANRTLITLDLDYVKGRVSDLWDSHTMLNDYAMVIYSTHQHSPEAPRLRLIIPMDRPVLPDEYQAISRKIAQEIGIDMFDDSTYEPVRLMYWPSHPRDIEPVFLFQDGPMLNPEYYLSKYEDWTDVTQWPVSSRQDTQIQKLMKKQEDPLTKKGIIGAFCRAYTIQEAMEKFLPEVYLPTSAENRYTYNGGSTFGGMIVYDDRYTYSHHGTDPTTGQLCNAFDLVRIHKFGHQDDNTTPDTPGVKLPSFLAMSDFASSDDLVRKTIGEERLREALDDFDLDDSPDEGKEETPELDTDWMGQLEMVKDRYKSTINNVAVILGHDPILKGKLKYNAFAGRSIISGALPWNKDKKDRDWTDADDSGLRHYLEKTYDITGTQKIADGLAVHFTKHSFHPVREYLESLVWDGIPRLDHLLIDYLGTPDTPYHRCTIRIHLAAAVARVMRPGFKYDTMLSLTGAQGIGKSTFIRILAKNQWFSDSLTTVQGKEAYEQLQGVWLLEIAEMMATKKAEQEAIKLFLSKTEDIYREAYGRRTVRHKRQCVFFATTNDNEFLRDRTGDRRYWPVKCGDQEPKRSIFDDLPEEVDQIWAEAVEVYKEMTEKKIIFDLPIEVLKEAAEIKKRHTEVNDNAGMVYEYLQIPITEDWYQLDRYDRRDYISSYSEDNFDTGNVQRDKICVAEVWAECYGGDPKNLTPLKSREINDILRTFDDWEQAGESLRFGAAYGKQRAFLKKK</sequence>
<evidence type="ECO:0000313" key="4">
    <source>
        <dbReference type="Proteomes" id="UP000675379"/>
    </source>
</evidence>
<dbReference type="SUPFAM" id="SSF52540">
    <property type="entry name" value="P-loop containing nucleoside triphosphate hydrolases"/>
    <property type="match status" value="1"/>
</dbReference>
<dbReference type="EMBL" id="JAGSCS010000004">
    <property type="protein sequence ID" value="MBR0575696.1"/>
    <property type="molecule type" value="Genomic_DNA"/>
</dbReference>
<dbReference type="PANTHER" id="PTHR34985">
    <property type="entry name" value="SLR0554 PROTEIN"/>
    <property type="match status" value="1"/>
</dbReference>
<dbReference type="InterPro" id="IPR007936">
    <property type="entry name" value="VapE-like_dom"/>
</dbReference>
<feature type="region of interest" description="Disordered" evidence="1">
    <location>
        <begin position="363"/>
        <end position="382"/>
    </location>
</feature>
<feature type="domain" description="Virulence-associated protein E-like" evidence="2">
    <location>
        <begin position="488"/>
        <end position="709"/>
    </location>
</feature>
<organism evidence="3 4">
    <name type="scientific">Proteiniclasticum sediminis</name>
    <dbReference type="NCBI Taxonomy" id="2804028"/>
    <lineage>
        <taxon>Bacteria</taxon>
        <taxon>Bacillati</taxon>
        <taxon>Bacillota</taxon>
        <taxon>Clostridia</taxon>
        <taxon>Eubacteriales</taxon>
        <taxon>Clostridiaceae</taxon>
        <taxon>Proteiniclasticum</taxon>
    </lineage>
</organism>
<dbReference type="Proteomes" id="UP000675379">
    <property type="component" value="Unassembled WGS sequence"/>
</dbReference>
<protein>
    <recommendedName>
        <fullName evidence="2">Virulence-associated protein E-like domain-containing protein</fullName>
    </recommendedName>
</protein>
<comment type="caution">
    <text evidence="3">The sequence shown here is derived from an EMBL/GenBank/DDBJ whole genome shotgun (WGS) entry which is preliminary data.</text>
</comment>
<evidence type="ECO:0000259" key="2">
    <source>
        <dbReference type="Pfam" id="PF05272"/>
    </source>
</evidence>
<keyword evidence="4" id="KW-1185">Reference proteome</keyword>
<accession>A0A941HPR0</accession>
<dbReference type="AlphaFoldDB" id="A0A941HPR0"/>
<evidence type="ECO:0000313" key="3">
    <source>
        <dbReference type="EMBL" id="MBR0575696.1"/>
    </source>
</evidence>
<dbReference type="InterPro" id="IPR027417">
    <property type="entry name" value="P-loop_NTPase"/>
</dbReference>